<protein>
    <recommendedName>
        <fullName evidence="2">DUF6286 domain-containing protein</fullName>
    </recommendedName>
</protein>
<evidence type="ECO:0000259" key="2">
    <source>
        <dbReference type="Pfam" id="PF19803"/>
    </source>
</evidence>
<evidence type="ECO:0000313" key="3">
    <source>
        <dbReference type="EMBL" id="TFC14331.1"/>
    </source>
</evidence>
<dbReference type="OrthoDB" id="5126451at2"/>
<keyword evidence="1" id="KW-1133">Transmembrane helix</keyword>
<feature type="domain" description="DUF6286" evidence="2">
    <location>
        <begin position="83"/>
        <end position="185"/>
    </location>
</feature>
<proteinExistence type="predicted"/>
<dbReference type="Proteomes" id="UP000298412">
    <property type="component" value="Unassembled WGS sequence"/>
</dbReference>
<dbReference type="EMBL" id="SOFP01000048">
    <property type="protein sequence ID" value="TFC14331.1"/>
    <property type="molecule type" value="Genomic_DNA"/>
</dbReference>
<evidence type="ECO:0000313" key="4">
    <source>
        <dbReference type="Proteomes" id="UP000298412"/>
    </source>
</evidence>
<dbReference type="InterPro" id="IPR046253">
    <property type="entry name" value="DUF6286"/>
</dbReference>
<dbReference type="Pfam" id="PF19803">
    <property type="entry name" value="DUF6286"/>
    <property type="match status" value="1"/>
</dbReference>
<dbReference type="RefSeq" id="WP_134567644.1">
    <property type="nucleotide sequence ID" value="NZ_SOFP01000048.1"/>
</dbReference>
<feature type="transmembrane region" description="Helical" evidence="1">
    <location>
        <begin position="72"/>
        <end position="93"/>
    </location>
</feature>
<dbReference type="PROSITE" id="PS51257">
    <property type="entry name" value="PROKAR_LIPOPROTEIN"/>
    <property type="match status" value="1"/>
</dbReference>
<evidence type="ECO:0000256" key="1">
    <source>
        <dbReference type="SAM" id="Phobius"/>
    </source>
</evidence>
<accession>A0A4R8WQK2</accession>
<dbReference type="AlphaFoldDB" id="A0A4R8WQK2"/>
<gene>
    <name evidence="3" type="ORF">E3O19_11195</name>
</gene>
<comment type="caution">
    <text evidence="3">The sequence shown here is derived from an EMBL/GenBank/DDBJ whole genome shotgun (WGS) entry which is preliminary data.</text>
</comment>
<feature type="transmembrane region" description="Helical" evidence="1">
    <location>
        <begin position="21"/>
        <end position="40"/>
    </location>
</feature>
<keyword evidence="1" id="KW-0812">Transmembrane</keyword>
<sequence length="193" mass="20148">MTKYRSTYQRISRRELYSPRSVAAITLAILVIFACLWLMIEIVLNLLGQPGLLAAPADMAGAVAGASSAPSVLVGGLGLTGALIGLLLLVVAVTPGRRSRHLLETERTATIVDNEVIASALAREAARVAELAPDNARVTVTPHSATVHLTPTSGTAIDQQAVLTAVREQINAFGLLRSLHAKVVVVSTGRVGG</sequence>
<organism evidence="3 4">
    <name type="scientific">Cryobacterium algoritolerans</name>
    <dbReference type="NCBI Taxonomy" id="1259184"/>
    <lineage>
        <taxon>Bacteria</taxon>
        <taxon>Bacillati</taxon>
        <taxon>Actinomycetota</taxon>
        <taxon>Actinomycetes</taxon>
        <taxon>Micrococcales</taxon>
        <taxon>Microbacteriaceae</taxon>
        <taxon>Cryobacterium</taxon>
    </lineage>
</organism>
<keyword evidence="4" id="KW-1185">Reference proteome</keyword>
<keyword evidence="1" id="KW-0472">Membrane</keyword>
<reference evidence="3 4" key="1">
    <citation type="submission" date="2019-03" db="EMBL/GenBank/DDBJ databases">
        <title>Genomics of glacier-inhabiting Cryobacterium strains.</title>
        <authorList>
            <person name="Liu Q."/>
            <person name="Xin Y.-H."/>
        </authorList>
    </citation>
    <scope>NUCLEOTIDE SEQUENCE [LARGE SCALE GENOMIC DNA]</scope>
    <source>
        <strain evidence="3 4">MDT1-3</strain>
    </source>
</reference>
<name>A0A4R8WQK2_9MICO</name>